<comment type="caution">
    <text evidence="1">The sequence shown here is derived from an EMBL/GenBank/DDBJ whole genome shotgun (WGS) entry which is preliminary data.</text>
</comment>
<keyword evidence="2" id="KW-1185">Reference proteome</keyword>
<protein>
    <submittedName>
        <fullName evidence="1">Uncharacterized protein</fullName>
    </submittedName>
</protein>
<accession>A0ABR6TF87</accession>
<gene>
    <name evidence="1" type="ORF">HF209_27175</name>
</gene>
<name>A0ABR6TF87_9PSED</name>
<dbReference type="Proteomes" id="UP000534677">
    <property type="component" value="Unassembled WGS sequence"/>
</dbReference>
<evidence type="ECO:0000313" key="1">
    <source>
        <dbReference type="EMBL" id="MBC2384631.1"/>
    </source>
</evidence>
<organism evidence="1 2">
    <name type="scientific">Pseudomonas cremoris</name>
    <dbReference type="NCBI Taxonomy" id="2724178"/>
    <lineage>
        <taxon>Bacteria</taxon>
        <taxon>Pseudomonadati</taxon>
        <taxon>Pseudomonadota</taxon>
        <taxon>Gammaproteobacteria</taxon>
        <taxon>Pseudomonadales</taxon>
        <taxon>Pseudomonadaceae</taxon>
        <taxon>Pseudomonas</taxon>
    </lineage>
</organism>
<proteinExistence type="predicted"/>
<dbReference type="RefSeq" id="WP_010466333.1">
    <property type="nucleotide sequence ID" value="NZ_JAAXCZ010000018.1"/>
</dbReference>
<reference evidence="1 2" key="1">
    <citation type="submission" date="2020-04" db="EMBL/GenBank/DDBJ databases">
        <title>Pseudomonas crami sp. nov., a novel proteolytic bacterial species isolated from cream.</title>
        <authorList>
            <person name="Hofmann K."/>
            <person name="Woller A."/>
            <person name="Huptas C."/>
            <person name="Wenning M."/>
            <person name="Scherer S."/>
            <person name="Doll E.V."/>
        </authorList>
    </citation>
    <scope>NUCLEOTIDE SEQUENCE [LARGE SCALE GENOMIC DNA]</scope>
    <source>
        <strain evidence="1 2">WS 5096</strain>
    </source>
</reference>
<dbReference type="EMBL" id="JAAXCZ010000018">
    <property type="protein sequence ID" value="MBC2384631.1"/>
    <property type="molecule type" value="Genomic_DNA"/>
</dbReference>
<evidence type="ECO:0000313" key="2">
    <source>
        <dbReference type="Proteomes" id="UP000534677"/>
    </source>
</evidence>
<sequence length="101" mass="11293">MSNEGDAGTPITIGRNELNLWADIYCEARVSRITSVPFATFIEAPYRYLEEAGQGTALECLEHGHQPLMPAQVHAKQRIEEAWGKTAPQRNHLALVFSKKD</sequence>